<evidence type="ECO:0000256" key="3">
    <source>
        <dbReference type="ARBA" id="ARBA00022801"/>
    </source>
</evidence>
<dbReference type="InterPro" id="IPR002018">
    <property type="entry name" value="CarbesteraseB"/>
</dbReference>
<protein>
    <recommendedName>
        <fullName evidence="4">Carboxylic ester hydrolase</fullName>
        <ecNumber evidence="4">3.1.1.-</ecNumber>
    </recommendedName>
</protein>
<evidence type="ECO:0000259" key="5">
    <source>
        <dbReference type="Pfam" id="PF00135"/>
    </source>
</evidence>
<comment type="similarity">
    <text evidence="1 4">Belongs to the type-B carboxylesterase/lipase family.</text>
</comment>
<dbReference type="EC" id="3.1.1.-" evidence="4"/>
<evidence type="ECO:0000313" key="6">
    <source>
        <dbReference type="EMBL" id="ABQ67514.1"/>
    </source>
</evidence>
<name>A0A9J9HA24_RHIWR</name>
<keyword evidence="7" id="KW-1185">Reference proteome</keyword>
<accession>A0A9J9HA24</accession>
<evidence type="ECO:0000256" key="2">
    <source>
        <dbReference type="ARBA" id="ARBA00010515"/>
    </source>
</evidence>
<gene>
    <name evidence="6" type="ordered locus">Swit_1148</name>
</gene>
<keyword evidence="3 4" id="KW-0378">Hydrolase</keyword>
<proteinExistence type="inferred from homology"/>
<feature type="domain" description="Carboxylesterase type B" evidence="5">
    <location>
        <begin position="17"/>
        <end position="472"/>
    </location>
</feature>
<dbReference type="Pfam" id="PF00135">
    <property type="entry name" value="COesterase"/>
    <property type="match status" value="1"/>
</dbReference>
<organism evidence="6 7">
    <name type="scientific">Rhizorhabdus wittichii (strain DSM 6014 / CCUG 31198 / JCM 15750 / NBRC 105917 / EY 4224 / RW1)</name>
    <name type="common">Sphingomonas wittichii</name>
    <dbReference type="NCBI Taxonomy" id="392499"/>
    <lineage>
        <taxon>Bacteria</taxon>
        <taxon>Pseudomonadati</taxon>
        <taxon>Pseudomonadota</taxon>
        <taxon>Alphaproteobacteria</taxon>
        <taxon>Sphingomonadales</taxon>
        <taxon>Sphingomonadaceae</taxon>
        <taxon>Rhizorhabdus</taxon>
    </lineage>
</organism>
<dbReference type="PROSITE" id="PS00122">
    <property type="entry name" value="CARBOXYLESTERASE_B_1"/>
    <property type="match status" value="1"/>
</dbReference>
<dbReference type="KEGG" id="swi:Swit_1148"/>
<evidence type="ECO:0000313" key="7">
    <source>
        <dbReference type="Proteomes" id="UP000001989"/>
    </source>
</evidence>
<dbReference type="InterPro" id="IPR050309">
    <property type="entry name" value="Type-B_Carboxylest/Lipase"/>
</dbReference>
<dbReference type="InterPro" id="IPR029058">
    <property type="entry name" value="AB_hydrolase_fold"/>
</dbReference>
<reference evidence="6 7" key="1">
    <citation type="journal article" date="2010" name="J. Bacteriol.">
        <title>Genome sequence of the dioxin-mineralizing bacterium Sphingomonas wittichii RW1.</title>
        <authorList>
            <person name="Miller T.R."/>
            <person name="Delcher A.L."/>
            <person name="Salzberg S.L."/>
            <person name="Saunders E."/>
            <person name="Detter J.C."/>
            <person name="Halden R.U."/>
        </authorList>
    </citation>
    <scope>NUCLEOTIDE SEQUENCE [LARGE SCALE GENOMIC DNA]</scope>
    <source>
        <strain evidence="7">DSM 6014 / CCUG 31198 / JCM 15750 / NBRC 105917 / EY 4224 / RW1</strain>
    </source>
</reference>
<dbReference type="PANTHER" id="PTHR11559">
    <property type="entry name" value="CARBOXYLESTERASE"/>
    <property type="match status" value="1"/>
</dbReference>
<dbReference type="SUPFAM" id="SSF53474">
    <property type="entry name" value="alpha/beta-Hydrolases"/>
    <property type="match status" value="1"/>
</dbReference>
<dbReference type="GO" id="GO:0016787">
    <property type="term" value="F:hydrolase activity"/>
    <property type="evidence" value="ECO:0007669"/>
    <property type="project" value="UniProtKB-KW"/>
</dbReference>
<evidence type="ECO:0000256" key="1">
    <source>
        <dbReference type="ARBA" id="ARBA00005964"/>
    </source>
</evidence>
<dbReference type="InterPro" id="IPR002168">
    <property type="entry name" value="Lipase_GDXG_HIS_AS"/>
</dbReference>
<dbReference type="OrthoDB" id="9775851at2"/>
<evidence type="ECO:0000256" key="4">
    <source>
        <dbReference type="RuleBase" id="RU361235"/>
    </source>
</evidence>
<dbReference type="AlphaFoldDB" id="A0A9J9HA24"/>
<dbReference type="Gene3D" id="3.40.50.1820">
    <property type="entry name" value="alpha/beta hydrolase"/>
    <property type="match status" value="1"/>
</dbReference>
<dbReference type="PROSITE" id="PS01173">
    <property type="entry name" value="LIPASE_GDXG_HIS"/>
    <property type="match status" value="1"/>
</dbReference>
<dbReference type="Proteomes" id="UP000001989">
    <property type="component" value="Chromosome"/>
</dbReference>
<sequence>MGLDGTEDGQETVMADAIADTTAGTVRGISEGGVRRFLGIPYAAAPVRARRFAAPEPAEPWEGVRDATRPGPNAPQRVKDFPGLDVAPLIGTGWVHGDEYLSANVWAPDGGGGGRPVMVWIHGGGFVIGSKDAAVSDGSAFARDGIVCFAINYRLGVDGFLPIPGVPTNLGLRDIIAALRWVRANAAAFGGDPDAITVFGESAGAMAIANLIASPLAEGLFRRAIIQSGHAGMTREIAVMQRLVKKLAKLLRISPDKAGFESVPLDALLDAVETVSQRTAKIDLRDSGGREPMFGIGRFTPVHGDDVLPLQPLDALRQGAGAGVEVLIGTNAEEMNLYLVPTGVRDKIGGLLATFLLSRSQPQARKVLKAYGLGQRDMPAGQALTDAMNDLVFRWPARRFAEEHRGRTHMYQFDWRSPAFRGELGACHGLELPFVFDTLATAAGPQGLVGTAPPQELADHTHRIWAGFARDGGLPWAPFDRDKRLVYSLVDGLARPEPVMPAQAFLP</sequence>
<dbReference type="EMBL" id="CP000699">
    <property type="protein sequence ID" value="ABQ67514.1"/>
    <property type="molecule type" value="Genomic_DNA"/>
</dbReference>
<comment type="similarity">
    <text evidence="2">Belongs to the 'GDXG' lipolytic enzyme family.</text>
</comment>
<dbReference type="InterPro" id="IPR019826">
    <property type="entry name" value="Carboxylesterase_B_AS"/>
</dbReference>